<feature type="region of interest" description="Disordered" evidence="1">
    <location>
        <begin position="68"/>
        <end position="97"/>
    </location>
</feature>
<dbReference type="Proteomes" id="UP001158986">
    <property type="component" value="Unassembled WGS sequence"/>
</dbReference>
<evidence type="ECO:0000313" key="2">
    <source>
        <dbReference type="EMBL" id="CAH0518099.1"/>
    </source>
</evidence>
<organism evidence="2 3">
    <name type="scientific">Peronospora belbahrii</name>
    <dbReference type="NCBI Taxonomy" id="622444"/>
    <lineage>
        <taxon>Eukaryota</taxon>
        <taxon>Sar</taxon>
        <taxon>Stramenopiles</taxon>
        <taxon>Oomycota</taxon>
        <taxon>Peronosporomycetes</taxon>
        <taxon>Peronosporales</taxon>
        <taxon>Peronosporaceae</taxon>
        <taxon>Peronospora</taxon>
    </lineage>
</organism>
<keyword evidence="3" id="KW-1185">Reference proteome</keyword>
<sequence length="218" mass="24517">MGDMILPPTTLTFQKVLDTMCTIPWSVLKHVEQTLLWSVPSEPKGPQWADNVFTALKLVSSLEIVDDESTDGCSSGMFSSDEDADWSSDEVSSDGYSDEETTDLLMLDVYQGERWFWSPPSSMNSIQSYEDKYETASQRSADLDEFGLELSDKYYRRPTMYAIPSVDFKSDGVIDTWVNRYGSSKDDFTYVATVPDDDDLDNGSQDSIVATGFYIPQL</sequence>
<proteinExistence type="predicted"/>
<comment type="caution">
    <text evidence="2">The sequence shown here is derived from an EMBL/GenBank/DDBJ whole genome shotgun (WGS) entry which is preliminary data.</text>
</comment>
<reference evidence="2 3" key="1">
    <citation type="submission" date="2021-11" db="EMBL/GenBank/DDBJ databases">
        <authorList>
            <person name="Islam A."/>
            <person name="Islam S."/>
            <person name="Flora M.S."/>
            <person name="Rahman M."/>
            <person name="Ziaur R.M."/>
            <person name="Epstein J.H."/>
            <person name="Hassan M."/>
            <person name="Klassen M."/>
            <person name="Woodard K."/>
            <person name="Webb A."/>
            <person name="Webby R.J."/>
            <person name="El Zowalaty M.E."/>
        </authorList>
    </citation>
    <scope>NUCLEOTIDE SEQUENCE [LARGE SCALE GENOMIC DNA]</scope>
    <source>
        <strain evidence="2">Pbs1</strain>
    </source>
</reference>
<gene>
    <name evidence="2" type="ORF">PBS001_LOCUS4684</name>
</gene>
<evidence type="ECO:0000313" key="3">
    <source>
        <dbReference type="Proteomes" id="UP001158986"/>
    </source>
</evidence>
<protein>
    <submittedName>
        <fullName evidence="2">Uncharacterized protein</fullName>
    </submittedName>
</protein>
<evidence type="ECO:0000256" key="1">
    <source>
        <dbReference type="SAM" id="MobiDB-lite"/>
    </source>
</evidence>
<dbReference type="EMBL" id="CAKLCB010000256">
    <property type="protein sequence ID" value="CAH0518099.1"/>
    <property type="molecule type" value="Genomic_DNA"/>
</dbReference>
<feature type="compositionally biased region" description="Acidic residues" evidence="1">
    <location>
        <begin position="80"/>
        <end position="97"/>
    </location>
</feature>
<name>A0ABN8CZK7_9STRA</name>
<accession>A0ABN8CZK7</accession>